<feature type="region of interest" description="Disordered" evidence="1">
    <location>
        <begin position="338"/>
        <end position="429"/>
    </location>
</feature>
<feature type="compositionally biased region" description="Basic residues" evidence="1">
    <location>
        <begin position="338"/>
        <end position="358"/>
    </location>
</feature>
<feature type="compositionally biased region" description="Low complexity" evidence="1">
    <location>
        <begin position="359"/>
        <end position="369"/>
    </location>
</feature>
<proteinExistence type="predicted"/>
<feature type="compositionally biased region" description="Acidic residues" evidence="1">
    <location>
        <begin position="560"/>
        <end position="581"/>
    </location>
</feature>
<dbReference type="SUPFAM" id="SSF50729">
    <property type="entry name" value="PH domain-like"/>
    <property type="match status" value="1"/>
</dbReference>
<dbReference type="PANTHER" id="PTHR37283:SF1">
    <property type="entry name" value="PH DOMAIN-CONTAINING PROTEIN YHR131C"/>
    <property type="match status" value="1"/>
</dbReference>
<dbReference type="InterPro" id="IPR011993">
    <property type="entry name" value="PH-like_dom_sf"/>
</dbReference>
<feature type="compositionally biased region" description="Low complexity" evidence="1">
    <location>
        <begin position="377"/>
        <end position="390"/>
    </location>
</feature>
<dbReference type="OrthoDB" id="5865767at2759"/>
<organism evidence="2 3">
    <name type="scientific">Saccharomyces cerevisiae x Saccharomyces kudriavzevii (strain VIN7)</name>
    <name type="common">Yeast</name>
    <dbReference type="NCBI Taxonomy" id="1095631"/>
    <lineage>
        <taxon>Eukaryota</taxon>
        <taxon>Fungi</taxon>
        <taxon>Dikarya</taxon>
        <taxon>Ascomycota</taxon>
        <taxon>Saccharomycotina</taxon>
        <taxon>Saccharomycetes</taxon>
        <taxon>Saccharomycetales</taxon>
        <taxon>Saccharomycetaceae</taxon>
        <taxon>Saccharomyces</taxon>
    </lineage>
</organism>
<dbReference type="Proteomes" id="UP000009009">
    <property type="component" value="Unassembled WGS sequence"/>
</dbReference>
<dbReference type="PhylomeDB" id="H0H029"/>
<reference evidence="2 3" key="1">
    <citation type="journal article" date="2012" name="FEMS Yeast Res.">
        <title>The genome sequence of the wine yeast VIN7 reveals an allotriploid hybrid genome with Saccharomyces cerevisiae and Saccharomyces kudriavzevii origins.</title>
        <authorList>
            <person name="Borneman A.R."/>
            <person name="Desany B.A."/>
            <person name="Riches D."/>
            <person name="Affourtit J.P."/>
            <person name="Forgan A.H."/>
            <person name="Pretorius I.S."/>
            <person name="Egholm M."/>
            <person name="Chambers P.J."/>
        </authorList>
    </citation>
    <scope>NUCLEOTIDE SEQUENCE [LARGE SCALE GENOMIC DNA]</scope>
    <source>
        <strain evidence="2 3">VIN7</strain>
    </source>
</reference>
<feature type="compositionally biased region" description="Polar residues" evidence="1">
    <location>
        <begin position="449"/>
        <end position="459"/>
    </location>
</feature>
<dbReference type="PANTHER" id="PTHR37283">
    <property type="entry name" value="PH DOMAIN-CONTAINING PROTEIN YHR131C"/>
    <property type="match status" value="1"/>
</dbReference>
<sequence length="746" mass="84510">YPLVCLRSANETEEKDGKMSSNIFGMAVDHDDMDISGLKLSQTASSISMGEEFVCSSNTSASILDSLLPKVAFNHIDSITDIDANIANQISEPEAVLDGGPADNNVLYCIDPYPAEPPCYDQANPSKVIRYPIYEHCRPCLASVEPPSYTPSVEYYTVVSLKMEKASPFENATSRLWNNFILQINSTQINFFFIDDVLTRHIKNYRGGDMVDCSHHPKNASDRHHSARSLLSAFTTKSTHQFDKYDKERMCEAIAQDTPSFLSNNCLYRSYSLQGAKVGLPIDYTSRDFVLRMRCEGQQFLIQFSHVDELINWAMYLNMGISLSLDLELRELPSYRSVPRRRNARRRRRPKRKNKNKSRNSSSENNTRPHALILRRSNTSSVVARATAASERPRSKSRSRSLSLLHPSASTASYDVNGQSTSGSSPAKNCQSDICGLFTSKLRNFFKTDSSSRRNSNMNIEHKRKSSELNSVQEELVDNESATNTTASVVSPTFSPTAHSALTSQSSIHEYFRSRSGSNPMDPLHYDASMLKINDTELSYDGARRLPVSSSTERTIREEELSEDDDDEDDVNYEDDEEEEYGEDYDINRLINLDEGEFHFDSADVDGCRTIFNARNDWVSDSIHDALSRRGPSKHDHKNRFDDDSKWVPAAQHVSRKRYIKDSLRCIKPLTEDHSWIGKIIFKPAPPPSFETNNPPIRAHSDENSIDMRQMKNHYLKPYIVGSCGLLKTGSRLFHRYDKTNEVTNS</sequence>
<dbReference type="AlphaFoldDB" id="H0H029"/>
<feature type="compositionally biased region" description="Low complexity" evidence="1">
    <location>
        <begin position="400"/>
        <end position="410"/>
    </location>
</feature>
<dbReference type="HOGENOM" id="CLU_012105_0_0_1"/>
<dbReference type="EMBL" id="AGVY01000343">
    <property type="protein sequence ID" value="EHN00640.1"/>
    <property type="molecule type" value="Genomic_DNA"/>
</dbReference>
<keyword evidence="3" id="KW-1185">Reference proteome</keyword>
<feature type="region of interest" description="Disordered" evidence="1">
    <location>
        <begin position="544"/>
        <end position="581"/>
    </location>
</feature>
<feature type="region of interest" description="Disordered" evidence="1">
    <location>
        <begin position="449"/>
        <end position="471"/>
    </location>
</feature>
<accession>H0H029</accession>
<comment type="caution">
    <text evidence="2">The sequence shown here is derived from an EMBL/GenBank/DDBJ whole genome shotgun (WGS) entry which is preliminary data.</text>
</comment>
<evidence type="ECO:0000256" key="1">
    <source>
        <dbReference type="SAM" id="MobiDB-lite"/>
    </source>
</evidence>
<protein>
    <submittedName>
        <fullName evidence="2">YNL144C-like protein</fullName>
    </submittedName>
</protein>
<evidence type="ECO:0000313" key="2">
    <source>
        <dbReference type="EMBL" id="EHN00640.1"/>
    </source>
</evidence>
<gene>
    <name evidence="2" type="ORF">VIN7_9531</name>
</gene>
<name>H0H029_SACCK</name>
<evidence type="ECO:0000313" key="3">
    <source>
        <dbReference type="Proteomes" id="UP000009009"/>
    </source>
</evidence>
<feature type="non-terminal residue" evidence="2">
    <location>
        <position position="1"/>
    </location>
</feature>
<feature type="compositionally biased region" description="Polar residues" evidence="1">
    <location>
        <begin position="411"/>
        <end position="429"/>
    </location>
</feature>
<dbReference type="Gene3D" id="2.30.29.30">
    <property type="entry name" value="Pleckstrin-homology domain (PH domain)/Phosphotyrosine-binding domain (PTB)"/>
    <property type="match status" value="1"/>
</dbReference>